<reference evidence="3 4" key="1">
    <citation type="submission" date="2015-08" db="EMBL/GenBank/DDBJ databases">
        <authorList>
            <person name="Babu N.S."/>
            <person name="Beckwith C.J."/>
            <person name="Beseler K.G."/>
            <person name="Brison A."/>
            <person name="Carone J.V."/>
            <person name="Caskin T.P."/>
            <person name="Diamond M."/>
            <person name="Durham M.E."/>
            <person name="Foxe J.M."/>
            <person name="Go M."/>
            <person name="Henderson B.A."/>
            <person name="Jones I.B."/>
            <person name="McGettigan J.A."/>
            <person name="Micheletti S.J."/>
            <person name="Nasrallah M.E."/>
            <person name="Ortiz D."/>
            <person name="Piller C.R."/>
            <person name="Privatt S.R."/>
            <person name="Schneider S.L."/>
            <person name="Sharp S."/>
            <person name="Smith T.C."/>
            <person name="Stanton J.D."/>
            <person name="Ullery H.E."/>
            <person name="Wilson R.J."/>
            <person name="Serrano M.G."/>
            <person name="Buck G."/>
            <person name="Lee V."/>
            <person name="Wang Y."/>
            <person name="Carvalho R."/>
            <person name="Voegtly L."/>
            <person name="Shi R."/>
            <person name="Duckworth R."/>
            <person name="Johnson A."/>
            <person name="Loviza R."/>
            <person name="Walstead R."/>
            <person name="Shah Z."/>
            <person name="Kiflezghi M."/>
            <person name="Wade K."/>
            <person name="Ball S.L."/>
            <person name="Bradley K.W."/>
            <person name="Asai D.J."/>
            <person name="Bowman C.A."/>
            <person name="Russell D.A."/>
            <person name="Pope W.H."/>
            <person name="Jacobs-Sera D."/>
            <person name="Hendrix R.W."/>
            <person name="Hatfull G.F."/>
        </authorList>
    </citation>
    <scope>NUCLEOTIDE SEQUENCE [LARGE SCALE GENOMIC DNA]</scope>
    <source>
        <strain evidence="3 4">DSM 27710</strain>
    </source>
</reference>
<name>A0A0K1PDW7_9BACT</name>
<dbReference type="InterPro" id="IPR011752">
    <property type="entry name" value="PilV_Myxo-type"/>
</dbReference>
<dbReference type="InterPro" id="IPR009875">
    <property type="entry name" value="PilZ_domain"/>
</dbReference>
<dbReference type="GO" id="GO:0035438">
    <property type="term" value="F:cyclic-di-GMP binding"/>
    <property type="evidence" value="ECO:0007669"/>
    <property type="project" value="InterPro"/>
</dbReference>
<accession>A0A0K1PDW7</accession>
<dbReference type="OrthoDB" id="5516249at2"/>
<dbReference type="Proteomes" id="UP000055590">
    <property type="component" value="Chromosome"/>
</dbReference>
<evidence type="ECO:0000259" key="2">
    <source>
        <dbReference type="Pfam" id="PF07238"/>
    </source>
</evidence>
<gene>
    <name evidence="3" type="ORF">AKJ08_1701</name>
</gene>
<feature type="region of interest" description="Disordered" evidence="1">
    <location>
        <begin position="1"/>
        <end position="28"/>
    </location>
</feature>
<feature type="domain" description="PilZ" evidence="2">
    <location>
        <begin position="41"/>
        <end position="132"/>
    </location>
</feature>
<dbReference type="EMBL" id="CP012332">
    <property type="protein sequence ID" value="AKU91314.1"/>
    <property type="molecule type" value="Genomic_DNA"/>
</dbReference>
<evidence type="ECO:0000313" key="3">
    <source>
        <dbReference type="EMBL" id="AKU91314.1"/>
    </source>
</evidence>
<dbReference type="STRING" id="1391653.AKJ08_1701"/>
<sequence>MADDRRADPLADDRAPVPDEATAGAFAEHTPESRVDGGRIHARIPIELKVNYRRLNTFLSDYTRNISRGGTFIRTEKPLAVGTLFRFTLSVPTRPSPFELVGEVVWARSGEADPGMGIRFVYTSDEERRSTEESMERLLVENLGASLSEKLLSRGTGRR</sequence>
<organism evidence="3 4">
    <name type="scientific">Vulgatibacter incomptus</name>
    <dbReference type="NCBI Taxonomy" id="1391653"/>
    <lineage>
        <taxon>Bacteria</taxon>
        <taxon>Pseudomonadati</taxon>
        <taxon>Myxococcota</taxon>
        <taxon>Myxococcia</taxon>
        <taxon>Myxococcales</taxon>
        <taxon>Cystobacterineae</taxon>
        <taxon>Vulgatibacteraceae</taxon>
        <taxon>Vulgatibacter</taxon>
    </lineage>
</organism>
<evidence type="ECO:0000256" key="1">
    <source>
        <dbReference type="SAM" id="MobiDB-lite"/>
    </source>
</evidence>
<dbReference type="KEGG" id="vin:AKJ08_1701"/>
<keyword evidence="4" id="KW-1185">Reference proteome</keyword>
<dbReference type="Gene3D" id="2.40.10.220">
    <property type="entry name" value="predicted glycosyltransferase like domains"/>
    <property type="match status" value="1"/>
</dbReference>
<evidence type="ECO:0000313" key="4">
    <source>
        <dbReference type="Proteomes" id="UP000055590"/>
    </source>
</evidence>
<dbReference type="SUPFAM" id="SSF141371">
    <property type="entry name" value="PilZ domain-like"/>
    <property type="match status" value="1"/>
</dbReference>
<protein>
    <recommendedName>
        <fullName evidence="2">PilZ domain-containing protein</fullName>
    </recommendedName>
</protein>
<dbReference type="AlphaFoldDB" id="A0A0K1PDW7"/>
<dbReference type="RefSeq" id="WP_082342936.1">
    <property type="nucleotide sequence ID" value="NZ_CP012332.1"/>
</dbReference>
<dbReference type="NCBIfam" id="TIGR02266">
    <property type="entry name" value="gmx_TIGR02266"/>
    <property type="match status" value="1"/>
</dbReference>
<feature type="compositionally biased region" description="Basic and acidic residues" evidence="1">
    <location>
        <begin position="1"/>
        <end position="17"/>
    </location>
</feature>
<dbReference type="Pfam" id="PF07238">
    <property type="entry name" value="PilZ"/>
    <property type="match status" value="1"/>
</dbReference>
<proteinExistence type="predicted"/>